<feature type="transmembrane region" description="Helical" evidence="2">
    <location>
        <begin position="113"/>
        <end position="136"/>
    </location>
</feature>
<evidence type="ECO:0000313" key="4">
    <source>
        <dbReference type="Proteomes" id="UP000000753"/>
    </source>
</evidence>
<keyword evidence="2" id="KW-0472">Membrane</keyword>
<dbReference type="Proteomes" id="UP000000753">
    <property type="component" value="Chromosome"/>
</dbReference>
<evidence type="ECO:0000256" key="1">
    <source>
        <dbReference type="SAM" id="MobiDB-lite"/>
    </source>
</evidence>
<dbReference type="HOGENOM" id="CLU_1320166_0_0_6"/>
<organism evidence="3 4">
    <name type="scientific">Shewanella piezotolerans (strain WP3 / JCM 13877)</name>
    <dbReference type="NCBI Taxonomy" id="225849"/>
    <lineage>
        <taxon>Bacteria</taxon>
        <taxon>Pseudomonadati</taxon>
        <taxon>Pseudomonadota</taxon>
        <taxon>Gammaproteobacteria</taxon>
        <taxon>Alteromonadales</taxon>
        <taxon>Shewanellaceae</taxon>
        <taxon>Shewanella</taxon>
    </lineage>
</organism>
<keyword evidence="2" id="KW-1133">Transmembrane helix</keyword>
<dbReference type="eggNOG" id="ENOG502ZXA6">
    <property type="taxonomic scope" value="Bacteria"/>
</dbReference>
<dbReference type="AlphaFoldDB" id="B8CJL6"/>
<feature type="compositionally biased region" description="Basic and acidic residues" evidence="1">
    <location>
        <begin position="189"/>
        <end position="208"/>
    </location>
</feature>
<gene>
    <name evidence="3" type="ordered locus">swp_1326</name>
</gene>
<feature type="region of interest" description="Disordered" evidence="1">
    <location>
        <begin position="187"/>
        <end position="208"/>
    </location>
</feature>
<dbReference type="RefSeq" id="WP_020911491.1">
    <property type="nucleotide sequence ID" value="NC_011566.1"/>
</dbReference>
<evidence type="ECO:0000313" key="3">
    <source>
        <dbReference type="EMBL" id="ACJ28113.1"/>
    </source>
</evidence>
<reference evidence="3 4" key="1">
    <citation type="journal article" date="2008" name="PLoS ONE">
        <title>Environmental adaptation: genomic analysis of the piezotolerant and psychrotolerant deep-sea iron reducing bacterium Shewanella piezotolerans WP3.</title>
        <authorList>
            <person name="Wang F."/>
            <person name="Wang J."/>
            <person name="Jian H."/>
            <person name="Zhang B."/>
            <person name="Li S."/>
            <person name="Wang F."/>
            <person name="Zeng X."/>
            <person name="Gao L."/>
            <person name="Bartlett D.H."/>
            <person name="Yu J."/>
            <person name="Hu S."/>
            <person name="Xiao X."/>
        </authorList>
    </citation>
    <scope>NUCLEOTIDE SEQUENCE [LARGE SCALE GENOMIC DNA]</scope>
    <source>
        <strain evidence="4">WP3 / JCM 13877</strain>
    </source>
</reference>
<keyword evidence="2" id="KW-0812">Transmembrane</keyword>
<accession>B8CJL6</accession>
<dbReference type="KEGG" id="swp:swp_1326"/>
<evidence type="ECO:0000256" key="2">
    <source>
        <dbReference type="SAM" id="Phobius"/>
    </source>
</evidence>
<keyword evidence="4" id="KW-1185">Reference proteome</keyword>
<proteinExistence type="predicted"/>
<protein>
    <submittedName>
        <fullName evidence="3">Uncharacterized protein</fullName>
    </submittedName>
</protein>
<sequence>MEENHLLIRVLRYGTSKISFSANEIFEELELSLEEQQKVLYLIASKQLFTHNSNHSAFASCARTLNSNHTHDNSALNVLLYCSTDDHFRLIDYEELKHARDSSLAASNQAKKALWVSIAAMGLSVVFSIVAIVVSLNSDINIPESLYRAIEIHSEEQRQAIQNNTKEIQELKATQSSQHQETMQILKPVGEKAELGHESNSDVARNID</sequence>
<name>B8CJL6_SHEPW</name>
<dbReference type="EMBL" id="CP000472">
    <property type="protein sequence ID" value="ACJ28113.1"/>
    <property type="molecule type" value="Genomic_DNA"/>
</dbReference>